<dbReference type="AlphaFoldDB" id="A0A8A1LAX8"/>
<accession>A0A8A1LAX8</accession>
<evidence type="ECO:0000313" key="1">
    <source>
        <dbReference type="EMBL" id="QSS50821.1"/>
    </source>
</evidence>
<protein>
    <submittedName>
        <fullName evidence="1">Uncharacterized protein</fullName>
    </submittedName>
</protein>
<dbReference type="EMBL" id="CP069103">
    <property type="protein sequence ID" value="QSS50821.1"/>
    <property type="molecule type" value="Genomic_DNA"/>
</dbReference>
<dbReference type="Proteomes" id="UP000663419">
    <property type="component" value="Chromosome 2"/>
</dbReference>
<reference evidence="1" key="1">
    <citation type="submission" date="2021-01" db="EMBL/GenBank/DDBJ databases">
        <title>Chromosome-level genome assembly of a human fungal pathogen reveals clustering of transcriptionally co-regulated genes.</title>
        <authorList>
            <person name="Voorhies M."/>
            <person name="Cohen S."/>
            <person name="Shea T.P."/>
            <person name="Petrus S."/>
            <person name="Munoz J.F."/>
            <person name="Poplawski S."/>
            <person name="Goldman W.E."/>
            <person name="Michael T."/>
            <person name="Cuomo C.A."/>
            <person name="Sil A."/>
            <person name="Beyhan S."/>
        </authorList>
    </citation>
    <scope>NUCLEOTIDE SEQUENCE</scope>
    <source>
        <strain evidence="1">H88</strain>
    </source>
</reference>
<evidence type="ECO:0000313" key="2">
    <source>
        <dbReference type="Proteomes" id="UP000663419"/>
    </source>
</evidence>
<gene>
    <name evidence="1" type="ORF">I7I53_05973</name>
</gene>
<proteinExistence type="predicted"/>
<name>A0A8A1LAX8_AJEC8</name>
<dbReference type="VEuPathDB" id="FungiDB:I7I53_05973"/>
<sequence>MQKGKKQKKGKAKEIIRPIYQEPPPHHLYLHLHRLLRPVPIVPSLLSHRRMDAFRQIVLPPFLGAGLKALPHRRRALGGHEPRRGAEVVVVAFEKQVQDRGNVALDFG</sequence>
<organism evidence="1 2">
    <name type="scientific">Ajellomyces capsulatus (strain H88)</name>
    <name type="common">Darling's disease fungus</name>
    <name type="synonym">Histoplasma capsulatum</name>
    <dbReference type="NCBI Taxonomy" id="544711"/>
    <lineage>
        <taxon>Eukaryota</taxon>
        <taxon>Fungi</taxon>
        <taxon>Dikarya</taxon>
        <taxon>Ascomycota</taxon>
        <taxon>Pezizomycotina</taxon>
        <taxon>Eurotiomycetes</taxon>
        <taxon>Eurotiomycetidae</taxon>
        <taxon>Onygenales</taxon>
        <taxon>Ajellomycetaceae</taxon>
        <taxon>Histoplasma</taxon>
    </lineage>
</organism>